<evidence type="ECO:0000313" key="2">
    <source>
        <dbReference type="Proteomes" id="UP000215914"/>
    </source>
</evidence>
<accession>A0A9K3E2J2</accession>
<protein>
    <submittedName>
        <fullName evidence="1">Uncharacterized protein</fullName>
    </submittedName>
</protein>
<dbReference type="Gramene" id="mRNA:HanXRQr2_Chr15g0705691">
    <property type="protein sequence ID" value="CDS:HanXRQr2_Chr15g0705691.1"/>
    <property type="gene ID" value="HanXRQr2_Chr15g0705691"/>
</dbReference>
<comment type="caution">
    <text evidence="1">The sequence shown here is derived from an EMBL/GenBank/DDBJ whole genome shotgun (WGS) entry which is preliminary data.</text>
</comment>
<organism evidence="1 2">
    <name type="scientific">Helianthus annuus</name>
    <name type="common">Common sunflower</name>
    <dbReference type="NCBI Taxonomy" id="4232"/>
    <lineage>
        <taxon>Eukaryota</taxon>
        <taxon>Viridiplantae</taxon>
        <taxon>Streptophyta</taxon>
        <taxon>Embryophyta</taxon>
        <taxon>Tracheophyta</taxon>
        <taxon>Spermatophyta</taxon>
        <taxon>Magnoliopsida</taxon>
        <taxon>eudicotyledons</taxon>
        <taxon>Gunneridae</taxon>
        <taxon>Pentapetalae</taxon>
        <taxon>asterids</taxon>
        <taxon>campanulids</taxon>
        <taxon>Asterales</taxon>
        <taxon>Asteraceae</taxon>
        <taxon>Asteroideae</taxon>
        <taxon>Heliantheae alliance</taxon>
        <taxon>Heliantheae</taxon>
        <taxon>Helianthus</taxon>
    </lineage>
</organism>
<dbReference type="AlphaFoldDB" id="A0A9K3E2J2"/>
<proteinExistence type="predicted"/>
<gene>
    <name evidence="1" type="ORF">HanXRQr2_Chr15g0705691</name>
</gene>
<name>A0A9K3E2J2_HELAN</name>
<evidence type="ECO:0000313" key="1">
    <source>
        <dbReference type="EMBL" id="KAF5765603.1"/>
    </source>
</evidence>
<sequence length="64" mass="7505">MIASSGVAMVLFSTVFYATIATRNARVLIFVYKNCYHTYYIKNILILKNDIRTLFHPEFELQKI</sequence>
<dbReference type="Proteomes" id="UP000215914">
    <property type="component" value="Unassembled WGS sequence"/>
</dbReference>
<reference evidence="1" key="2">
    <citation type="submission" date="2020-06" db="EMBL/GenBank/DDBJ databases">
        <title>Helianthus annuus Genome sequencing and assembly Release 2.</title>
        <authorList>
            <person name="Gouzy J."/>
            <person name="Langlade N."/>
            <person name="Munos S."/>
        </authorList>
    </citation>
    <scope>NUCLEOTIDE SEQUENCE</scope>
    <source>
        <tissue evidence="1">Leaves</tissue>
    </source>
</reference>
<keyword evidence="2" id="KW-1185">Reference proteome</keyword>
<reference evidence="1" key="1">
    <citation type="journal article" date="2017" name="Nature">
        <title>The sunflower genome provides insights into oil metabolism, flowering and Asterid evolution.</title>
        <authorList>
            <person name="Badouin H."/>
            <person name="Gouzy J."/>
            <person name="Grassa C.J."/>
            <person name="Murat F."/>
            <person name="Staton S.E."/>
            <person name="Cottret L."/>
            <person name="Lelandais-Briere C."/>
            <person name="Owens G.L."/>
            <person name="Carrere S."/>
            <person name="Mayjonade B."/>
            <person name="Legrand L."/>
            <person name="Gill N."/>
            <person name="Kane N.C."/>
            <person name="Bowers J.E."/>
            <person name="Hubner S."/>
            <person name="Bellec A."/>
            <person name="Berard A."/>
            <person name="Berges H."/>
            <person name="Blanchet N."/>
            <person name="Boniface M.C."/>
            <person name="Brunel D."/>
            <person name="Catrice O."/>
            <person name="Chaidir N."/>
            <person name="Claudel C."/>
            <person name="Donnadieu C."/>
            <person name="Faraut T."/>
            <person name="Fievet G."/>
            <person name="Helmstetter N."/>
            <person name="King M."/>
            <person name="Knapp S.J."/>
            <person name="Lai Z."/>
            <person name="Le Paslier M.C."/>
            <person name="Lippi Y."/>
            <person name="Lorenzon L."/>
            <person name="Mandel J.R."/>
            <person name="Marage G."/>
            <person name="Marchand G."/>
            <person name="Marquand E."/>
            <person name="Bret-Mestries E."/>
            <person name="Morien E."/>
            <person name="Nambeesan S."/>
            <person name="Nguyen T."/>
            <person name="Pegot-Espagnet P."/>
            <person name="Pouilly N."/>
            <person name="Raftis F."/>
            <person name="Sallet E."/>
            <person name="Schiex T."/>
            <person name="Thomas J."/>
            <person name="Vandecasteele C."/>
            <person name="Vares D."/>
            <person name="Vear F."/>
            <person name="Vautrin S."/>
            <person name="Crespi M."/>
            <person name="Mangin B."/>
            <person name="Burke J.M."/>
            <person name="Salse J."/>
            <person name="Munos S."/>
            <person name="Vincourt P."/>
            <person name="Rieseberg L.H."/>
            <person name="Langlade N.B."/>
        </authorList>
    </citation>
    <scope>NUCLEOTIDE SEQUENCE</scope>
    <source>
        <tissue evidence="1">Leaves</tissue>
    </source>
</reference>
<dbReference type="EMBL" id="MNCJ02000330">
    <property type="protein sequence ID" value="KAF5765603.1"/>
    <property type="molecule type" value="Genomic_DNA"/>
</dbReference>